<dbReference type="Gramene" id="NC6G0040770.1">
    <property type="protein sequence ID" value="NC6G0040770.1:cds"/>
    <property type="gene ID" value="NC6G0040770"/>
</dbReference>
<gene>
    <name evidence="1" type="ORF">NYM_LOCUS21097</name>
</gene>
<protein>
    <submittedName>
        <fullName evidence="1">Uncharacterized protein</fullName>
    </submittedName>
</protein>
<sequence>MSELAFVPQTKCTLESPNNWKGVPESVAGDPQGKIERRGELRVSDGGVEAAGVEAESNFADVIEGKSLKHVLEI</sequence>
<evidence type="ECO:0000313" key="1">
    <source>
        <dbReference type="EMBL" id="VVW47410.1"/>
    </source>
</evidence>
<accession>A0A5K1E3V5</accession>
<reference evidence="1" key="1">
    <citation type="submission" date="2019-09" db="EMBL/GenBank/DDBJ databases">
        <authorList>
            <person name="Zhang L."/>
        </authorList>
    </citation>
    <scope>NUCLEOTIDE SEQUENCE</scope>
</reference>
<organism evidence="1">
    <name type="scientific">Nymphaea colorata</name>
    <name type="common">pocket water lily</name>
    <dbReference type="NCBI Taxonomy" id="210225"/>
    <lineage>
        <taxon>Eukaryota</taxon>
        <taxon>Viridiplantae</taxon>
        <taxon>Streptophyta</taxon>
        <taxon>Embryophyta</taxon>
        <taxon>Tracheophyta</taxon>
        <taxon>Spermatophyta</taxon>
        <taxon>Magnoliopsida</taxon>
        <taxon>Nymphaeales</taxon>
        <taxon>Nymphaeaceae</taxon>
        <taxon>Nymphaea</taxon>
    </lineage>
</organism>
<name>A0A5K1E3V5_9MAGN</name>
<proteinExistence type="predicted"/>
<dbReference type="AlphaFoldDB" id="A0A5K1E3V5"/>
<dbReference type="EMBL" id="LR721784">
    <property type="protein sequence ID" value="VVW47410.1"/>
    <property type="molecule type" value="Genomic_DNA"/>
</dbReference>